<sequence length="144" mass="15785">MGPPPLLTMDGFRFSDLPYVYQNALIEAQQELDEGDITQKGFEKRKRQILLAYLQDQGSAPSPALVRPLSFLTPSEDLSAPPSASPSTAQYPFASPQLATASPQSLTSPLPSGLDFDTLLNHFPETPKHELARLASLRGRPPRR</sequence>
<evidence type="ECO:0000313" key="3">
    <source>
        <dbReference type="EMBL" id="KAJ1970393.1"/>
    </source>
</evidence>
<name>A0A9W8B157_9FUNG</name>
<gene>
    <name evidence="3" type="ORF">H4R34_006070</name>
</gene>
<evidence type="ECO:0000259" key="2">
    <source>
        <dbReference type="PROSITE" id="PS51912"/>
    </source>
</evidence>
<feature type="compositionally biased region" description="Polar residues" evidence="1">
    <location>
        <begin position="97"/>
        <end position="110"/>
    </location>
</feature>
<reference evidence="3" key="1">
    <citation type="submission" date="2022-07" db="EMBL/GenBank/DDBJ databases">
        <title>Phylogenomic reconstructions and comparative analyses of Kickxellomycotina fungi.</title>
        <authorList>
            <person name="Reynolds N.K."/>
            <person name="Stajich J.E."/>
            <person name="Barry K."/>
            <person name="Grigoriev I.V."/>
            <person name="Crous P."/>
            <person name="Smith M.E."/>
        </authorList>
    </citation>
    <scope>NUCLEOTIDE SEQUENCE</scope>
    <source>
        <strain evidence="3">RSA 567</strain>
    </source>
</reference>
<evidence type="ECO:0000313" key="4">
    <source>
        <dbReference type="Proteomes" id="UP001151582"/>
    </source>
</evidence>
<dbReference type="PROSITE" id="PS51912">
    <property type="entry name" value="DMAP1_BIND"/>
    <property type="match status" value="1"/>
</dbReference>
<keyword evidence="4" id="KW-1185">Reference proteome</keyword>
<feature type="region of interest" description="Disordered" evidence="1">
    <location>
        <begin position="73"/>
        <end position="114"/>
    </location>
</feature>
<comment type="caution">
    <text evidence="3">The sequence shown here is derived from an EMBL/GenBank/DDBJ whole genome shotgun (WGS) entry which is preliminary data.</text>
</comment>
<accession>A0A9W8B157</accession>
<evidence type="ECO:0000256" key="1">
    <source>
        <dbReference type="SAM" id="MobiDB-lite"/>
    </source>
</evidence>
<feature type="non-terminal residue" evidence="3">
    <location>
        <position position="144"/>
    </location>
</feature>
<organism evidence="3 4">
    <name type="scientific">Dimargaris verticillata</name>
    <dbReference type="NCBI Taxonomy" id="2761393"/>
    <lineage>
        <taxon>Eukaryota</taxon>
        <taxon>Fungi</taxon>
        <taxon>Fungi incertae sedis</taxon>
        <taxon>Zoopagomycota</taxon>
        <taxon>Kickxellomycotina</taxon>
        <taxon>Dimargaritomycetes</taxon>
        <taxon>Dimargaritales</taxon>
        <taxon>Dimargaritaceae</taxon>
        <taxon>Dimargaris</taxon>
    </lineage>
</organism>
<dbReference type="Proteomes" id="UP001151582">
    <property type="component" value="Unassembled WGS sequence"/>
</dbReference>
<protein>
    <recommendedName>
        <fullName evidence="2">DMAP1-binding domain-containing protein</fullName>
    </recommendedName>
</protein>
<dbReference type="Pfam" id="PF06464">
    <property type="entry name" value="DMAP_binding"/>
    <property type="match status" value="1"/>
</dbReference>
<dbReference type="OrthoDB" id="69964at2759"/>
<feature type="domain" description="DMAP1-binding" evidence="2">
    <location>
        <begin position="13"/>
        <end position="116"/>
    </location>
</feature>
<dbReference type="AlphaFoldDB" id="A0A9W8B157"/>
<proteinExistence type="predicted"/>
<feature type="compositionally biased region" description="Low complexity" evidence="1">
    <location>
        <begin position="74"/>
        <end position="92"/>
    </location>
</feature>
<dbReference type="EMBL" id="JANBQB010001792">
    <property type="protein sequence ID" value="KAJ1970393.1"/>
    <property type="molecule type" value="Genomic_DNA"/>
</dbReference>
<dbReference type="InterPro" id="IPR010506">
    <property type="entry name" value="DMAP1-bd"/>
</dbReference>